<dbReference type="AlphaFoldDB" id="A0A9Q8ZWZ6"/>
<dbReference type="InterPro" id="IPR009459">
    <property type="entry name" value="MucBP_dom"/>
</dbReference>
<keyword evidence="1" id="KW-0732">Signal</keyword>
<dbReference type="InterPro" id="IPR013783">
    <property type="entry name" value="Ig-like_fold"/>
</dbReference>
<evidence type="ECO:0000256" key="1">
    <source>
        <dbReference type="ARBA" id="ARBA00022729"/>
    </source>
</evidence>
<dbReference type="Gene3D" id="2.60.40.10">
    <property type="entry name" value="Immunoglobulins"/>
    <property type="match status" value="1"/>
</dbReference>
<reference evidence="6" key="1">
    <citation type="submission" date="2022-05" db="EMBL/GenBank/DDBJ databases">
        <authorList>
            <person name="Oliphant S.A."/>
            <person name="Watson-Haigh N.S."/>
            <person name="Sumby K.M."/>
            <person name="Gardner J.M."/>
            <person name="Jiranek V."/>
        </authorList>
    </citation>
    <scope>NUCLEOTIDE SEQUENCE</scope>
    <source>
        <strain evidence="6">KI4_B1</strain>
    </source>
</reference>
<evidence type="ECO:0000256" key="4">
    <source>
        <dbReference type="SAM" id="Phobius"/>
    </source>
</evidence>
<protein>
    <submittedName>
        <fullName evidence="6">MucBP domain-containing protein</fullName>
    </submittedName>
</protein>
<dbReference type="EMBL" id="CP097119">
    <property type="protein sequence ID" value="USS89071.1"/>
    <property type="molecule type" value="Genomic_DNA"/>
</dbReference>
<name>A0A9Q8ZWZ6_9LACO</name>
<feature type="compositionally biased region" description="Low complexity" evidence="3">
    <location>
        <begin position="59"/>
        <end position="80"/>
    </location>
</feature>
<feature type="transmembrane region" description="Helical" evidence="4">
    <location>
        <begin position="904"/>
        <end position="923"/>
    </location>
</feature>
<feature type="region of interest" description="Disordered" evidence="3">
    <location>
        <begin position="46"/>
        <end position="190"/>
    </location>
</feature>
<feature type="domain" description="MucBP" evidence="5">
    <location>
        <begin position="692"/>
        <end position="753"/>
    </location>
</feature>
<evidence type="ECO:0000256" key="2">
    <source>
        <dbReference type="ARBA" id="ARBA00022737"/>
    </source>
</evidence>
<dbReference type="InterPro" id="IPR032675">
    <property type="entry name" value="LRR_dom_sf"/>
</dbReference>
<dbReference type="Gene3D" id="2.60.40.3890">
    <property type="match status" value="1"/>
</dbReference>
<keyword evidence="4" id="KW-0812">Transmembrane</keyword>
<dbReference type="SUPFAM" id="SSF52058">
    <property type="entry name" value="L domain-like"/>
    <property type="match status" value="1"/>
</dbReference>
<feature type="compositionally biased region" description="Polar residues" evidence="3">
    <location>
        <begin position="122"/>
        <end position="190"/>
    </location>
</feature>
<dbReference type="NCBIfam" id="TIGR03715">
    <property type="entry name" value="KxYKxGKxW"/>
    <property type="match status" value="1"/>
</dbReference>
<dbReference type="Gene3D" id="3.80.10.10">
    <property type="entry name" value="Ribonuclease Inhibitor"/>
    <property type="match status" value="1"/>
</dbReference>
<keyword evidence="4" id="KW-1133">Transmembrane helix</keyword>
<evidence type="ECO:0000313" key="6">
    <source>
        <dbReference type="EMBL" id="USS89071.1"/>
    </source>
</evidence>
<evidence type="ECO:0000313" key="7">
    <source>
        <dbReference type="Proteomes" id="UP001055911"/>
    </source>
</evidence>
<keyword evidence="7" id="KW-1185">Reference proteome</keyword>
<dbReference type="Pfam" id="PF06458">
    <property type="entry name" value="MucBP"/>
    <property type="match status" value="2"/>
</dbReference>
<feature type="domain" description="MucBP" evidence="5">
    <location>
        <begin position="545"/>
        <end position="607"/>
    </location>
</feature>
<gene>
    <name evidence="6" type="ORF">M3M40_06215</name>
</gene>
<dbReference type="Proteomes" id="UP001055911">
    <property type="component" value="Chromosome"/>
</dbReference>
<organism evidence="6 7">
    <name type="scientific">Fructilactobacillus cliffordii</name>
    <dbReference type="NCBI Taxonomy" id="2940299"/>
    <lineage>
        <taxon>Bacteria</taxon>
        <taxon>Bacillati</taxon>
        <taxon>Bacillota</taxon>
        <taxon>Bacilli</taxon>
        <taxon>Lactobacillales</taxon>
        <taxon>Lactobacillaceae</taxon>
        <taxon>Fructilactobacillus</taxon>
    </lineage>
</organism>
<feature type="region of interest" description="Disordered" evidence="3">
    <location>
        <begin position="834"/>
        <end position="861"/>
    </location>
</feature>
<feature type="compositionally biased region" description="Polar residues" evidence="3">
    <location>
        <begin position="836"/>
        <end position="854"/>
    </location>
</feature>
<evidence type="ECO:0000259" key="5">
    <source>
        <dbReference type="Pfam" id="PF06458"/>
    </source>
</evidence>
<sequence length="931" mass="100246">MKRIVEQQTCRYKMYKSGKKWIFAAVVTTAIMSSTYLTVQADTTNPSVSNEMTVKDTDTSATDSSQQSTTTTHSNLTNNETDTRNGQVVPAESQPQNDVSGKQTETSSETEQGVNAGESTKPDGTSSLASATQPTDTSNENLTVDSSSQPAKPGATNQQPNDLEGANQQPSNQTVPQDKPATTTSDTDNQLQTINNMIVKLAVSDNQAMMTSVVPDPALQKAITDAYNQSFYPSLNKTIQEITVADMQAIKTLRIPSFGSTGYQVLPQTFEGIQYCTNLKTLFISSAGNTDVPSDIDFSAIAKVTSLERLDFDVVPFTTDKLPDLSKLPALKKLSIDQSAGGDFWAESSNRLDNSVFKLLEQCHGLTSLSIEGTNIDSLMGLVGVKMANPNLSTIIFSKKRIKDLSVLKQGLNLDNVTRIVVSQQQVSSEYTLNHNDFSYNPETQQLSLPFSKLKDLIINPDGTPSYPTRSTVVNYNGKWVNATLTNNAFVIDGVTQSDFDNLKVFKWKPDWFLSDDYKTDGIFNFGGNAIRQTINVEASLPGANVTVQYVDEAGHEIAPTETLTGKIGDPYTTQAKEIPGYTLKNVTGNTTGTFSENAQSVTYVYQKVVDQSSITGHDVTINVNDSMPDASALGASATDQAGKNIPVTLDTSAVDLSKPGSYPVTITASNGLSKIVYVHVLAQQPVAGAEVTVQYLDENGHEIAPTETLTGKIGDPYTTQVKEIAGYILKKVTGNATGTFSEKAQSVIYVYQKVADQSNVNGHDVTIDVNSPLPNVSDLGASATDQDGKGIPVTLDTSAVDVTTPGSYPVIIKAANGLTKTVYVHVVALAVPETPNDSDGNGSSDAITKTPGENLTKDNRSGFQNDLHGFIVDDKGTNFSQSQTKQTQSNRKLPATGQRQSSLFLLLAEVALGLALMVWAFLQVERRKRK</sequence>
<dbReference type="RefSeq" id="WP_252766588.1">
    <property type="nucleotide sequence ID" value="NZ_CP097119.1"/>
</dbReference>
<keyword evidence="4" id="KW-0472">Membrane</keyword>
<feature type="compositionally biased region" description="Polar residues" evidence="3">
    <location>
        <begin position="93"/>
        <end position="113"/>
    </location>
</feature>
<dbReference type="Gene3D" id="3.10.20.320">
    <property type="entry name" value="Putative peptidoglycan bound protein (lpxtg motif)"/>
    <property type="match status" value="2"/>
</dbReference>
<evidence type="ECO:0000256" key="3">
    <source>
        <dbReference type="SAM" id="MobiDB-lite"/>
    </source>
</evidence>
<feature type="transmembrane region" description="Helical" evidence="4">
    <location>
        <begin position="21"/>
        <end position="39"/>
    </location>
</feature>
<accession>A0A9Q8ZWZ6</accession>
<proteinExistence type="predicted"/>
<dbReference type="Pfam" id="PF19258">
    <property type="entry name" value="KxYKxGKxW_sig"/>
    <property type="match status" value="1"/>
</dbReference>
<dbReference type="InterPro" id="IPR022263">
    <property type="entry name" value="KxYKxGKxW"/>
</dbReference>
<keyword evidence="2" id="KW-0677">Repeat</keyword>